<protein>
    <submittedName>
        <fullName evidence="2">Uncharacterized protein</fullName>
    </submittedName>
</protein>
<dbReference type="EMBL" id="CAKLBY020000221">
    <property type="protein sequence ID" value="CAK7935285.1"/>
    <property type="molecule type" value="Genomic_DNA"/>
</dbReference>
<keyword evidence="1" id="KW-0472">Membrane</keyword>
<evidence type="ECO:0000313" key="3">
    <source>
        <dbReference type="Proteomes" id="UP001162060"/>
    </source>
</evidence>
<feature type="transmembrane region" description="Helical" evidence="1">
    <location>
        <begin position="238"/>
        <end position="259"/>
    </location>
</feature>
<organism evidence="2 3">
    <name type="scientific">Peronospora matthiolae</name>
    <dbReference type="NCBI Taxonomy" id="2874970"/>
    <lineage>
        <taxon>Eukaryota</taxon>
        <taxon>Sar</taxon>
        <taxon>Stramenopiles</taxon>
        <taxon>Oomycota</taxon>
        <taxon>Peronosporomycetes</taxon>
        <taxon>Peronosporales</taxon>
        <taxon>Peronosporaceae</taxon>
        <taxon>Peronospora</taxon>
    </lineage>
</organism>
<accession>A0AAV1ULD4</accession>
<name>A0AAV1ULD4_9STRA</name>
<dbReference type="Proteomes" id="UP001162060">
    <property type="component" value="Unassembled WGS sequence"/>
</dbReference>
<keyword evidence="1" id="KW-1133">Transmembrane helix</keyword>
<keyword evidence="1" id="KW-0812">Transmembrane</keyword>
<gene>
    <name evidence="2" type="ORF">PM001_LOCUS20435</name>
</gene>
<sequence length="290" mass="32202">MASSSSSSFVASVHAVEEAFLRKEWTLALKDSRRLLVARIAQRRQASREIPVMTAEEERVLSVYLQLLFEQNLDDEVDTAASVMESFAPLESRVSIQWIKFLLAMDRRLMAKQALRDFMKSSTVVERIGFCNEEYATAAEIMVLQLVLPDEGVEAAQQFVQDQIELDEETKLQLLGRIQLAYLAAQNANKKAMQSSSQVLPTAREMNGELMATDAAYPFLSPASTRTQRTAIKNDDDISWYVVMGGTAIALAVVAVGVLRYREKIRECLLDAAPAIKKGVADSKGALFDA</sequence>
<evidence type="ECO:0000313" key="2">
    <source>
        <dbReference type="EMBL" id="CAK7935285.1"/>
    </source>
</evidence>
<evidence type="ECO:0000256" key="1">
    <source>
        <dbReference type="SAM" id="Phobius"/>
    </source>
</evidence>
<proteinExistence type="predicted"/>
<reference evidence="2" key="1">
    <citation type="submission" date="2024-01" db="EMBL/GenBank/DDBJ databases">
        <authorList>
            <person name="Webb A."/>
        </authorList>
    </citation>
    <scope>NUCLEOTIDE SEQUENCE</scope>
    <source>
        <strain evidence="2">Pm1</strain>
    </source>
</reference>
<comment type="caution">
    <text evidence="2">The sequence shown here is derived from an EMBL/GenBank/DDBJ whole genome shotgun (WGS) entry which is preliminary data.</text>
</comment>
<dbReference type="AlphaFoldDB" id="A0AAV1ULD4"/>